<dbReference type="PROSITE" id="PS51257">
    <property type="entry name" value="PROKAR_LIPOPROTEIN"/>
    <property type="match status" value="1"/>
</dbReference>
<proteinExistence type="predicted"/>
<evidence type="ECO:0000256" key="1">
    <source>
        <dbReference type="SAM" id="SignalP"/>
    </source>
</evidence>
<dbReference type="EMBL" id="JACOQK010000001">
    <property type="protein sequence ID" value="MBC5788284.1"/>
    <property type="molecule type" value="Genomic_DNA"/>
</dbReference>
<evidence type="ECO:0000313" key="3">
    <source>
        <dbReference type="Proteomes" id="UP000649151"/>
    </source>
</evidence>
<dbReference type="Proteomes" id="UP000649151">
    <property type="component" value="Unassembled WGS sequence"/>
</dbReference>
<feature type="chain" id="PRO_5045792821" evidence="1">
    <location>
        <begin position="22"/>
        <end position="379"/>
    </location>
</feature>
<keyword evidence="1" id="KW-0732">Signal</keyword>
<sequence length="379" mass="41662">MKRLGILLLCVFLLMGGTACQSTGHIAPKETKAFTLEQQNIDFISSLNKGEGDHKQSEDVVEMFAAAYQAFPLVENTNGEEQLMKITITNGGPQDFVAQGLYLGWLDDGTGYHVQETIEVVKDKENYQVIAMGAVEQTELDTVFYEMIVGTVEQEKRYQLNPGENRYYVLDLLTGKQDDFPKELPEAAVYGSSDINGMIAVAGACRTENAVGTWSAENGWQLHQVDGLLDHIIESVFVNFSDSQHGVFAANADRQMGYYNNLVYYTNDGGTTWNSCTSPIYSPPISCVGISEAGKIFVSYGNITNGSLGSLFCSMDGQNWTEIPLTLPEEQKGFYTVVDDIEFDGQEGTLFMTGGEGSRAKFLSHDGGDSWNFDSVVTQ</sequence>
<feature type="signal peptide" evidence="1">
    <location>
        <begin position="1"/>
        <end position="21"/>
    </location>
</feature>
<dbReference type="InterPro" id="IPR015943">
    <property type="entry name" value="WD40/YVTN_repeat-like_dom_sf"/>
</dbReference>
<protein>
    <submittedName>
        <fullName evidence="2">Exo-alpha-sialidase</fullName>
    </submittedName>
</protein>
<comment type="caution">
    <text evidence="2">The sequence shown here is derived from an EMBL/GenBank/DDBJ whole genome shotgun (WGS) entry which is preliminary data.</text>
</comment>
<dbReference type="SUPFAM" id="SSF50939">
    <property type="entry name" value="Sialidases"/>
    <property type="match status" value="1"/>
</dbReference>
<dbReference type="Gene3D" id="2.130.10.10">
    <property type="entry name" value="YVTN repeat-like/Quinoprotein amine dehydrogenase"/>
    <property type="match status" value="1"/>
</dbReference>
<dbReference type="InterPro" id="IPR036278">
    <property type="entry name" value="Sialidase_sf"/>
</dbReference>
<dbReference type="RefSeq" id="WP_186996880.1">
    <property type="nucleotide sequence ID" value="NZ_JACOQK010000001.1"/>
</dbReference>
<gene>
    <name evidence="2" type="ORF">H8Z77_09685</name>
</gene>
<dbReference type="CDD" id="cd15482">
    <property type="entry name" value="Sialidase_non-viral"/>
    <property type="match status" value="1"/>
</dbReference>
<accession>A0ABR7IT07</accession>
<evidence type="ECO:0000313" key="2">
    <source>
        <dbReference type="EMBL" id="MBC5788284.1"/>
    </source>
</evidence>
<name>A0ABR7IT07_9CLOT</name>
<reference evidence="2 3" key="1">
    <citation type="submission" date="2020-08" db="EMBL/GenBank/DDBJ databases">
        <title>Genome public.</title>
        <authorList>
            <person name="Liu C."/>
            <person name="Sun Q."/>
        </authorList>
    </citation>
    <scope>NUCLEOTIDE SEQUENCE [LARGE SCALE GENOMIC DNA]</scope>
    <source>
        <strain evidence="2 3">NSJ-27</strain>
    </source>
</reference>
<keyword evidence="3" id="KW-1185">Reference proteome</keyword>
<organism evidence="2 3">
    <name type="scientific">Clostridium facile</name>
    <dbReference type="NCBI Taxonomy" id="2763035"/>
    <lineage>
        <taxon>Bacteria</taxon>
        <taxon>Bacillati</taxon>
        <taxon>Bacillota</taxon>
        <taxon>Clostridia</taxon>
        <taxon>Eubacteriales</taxon>
        <taxon>Clostridiaceae</taxon>
        <taxon>Clostridium</taxon>
    </lineage>
</organism>